<dbReference type="SMART" id="SM00326">
    <property type="entry name" value="SH3"/>
    <property type="match status" value="1"/>
</dbReference>
<dbReference type="PANTHER" id="PTHR31778">
    <property type="entry name" value="BUD SITE SELECTION PROTEIN RAX2"/>
    <property type="match status" value="1"/>
</dbReference>
<sequence length="2028" mass="217112">MIAGSHVVRLYSLLLFLIAINICRASYVTHPNINFNPVGKLGISGSYNGISLYKDTEQLTQIPKSTSSIVSLSNDTLKLIASSNVNGTIYDACILSNKVFIAGNFSTIKGQSVNNIASIDLTNNQIKSLKYGLDGPVYSIYCDTINQQLYAGGSFIAPVDISMISYSDSLSQFGGGVAIWKDDSSQWTGLPWKGLNGPVYSIIKPNNNSILFAGQFNASTDGQPYHAPATQPISLSSAGVTATNTASNSATPGSIICADATNTSPWILSDGVKGTWQTTFLEYSVNPVLIRISNSKMENHQTNQFSIRSLVDSTTYQLTYFDPDVNLTKTCSTNCSLSRNKNVLYQDFRITNISITNGIAIDINSWYGVSGGLASVKVFQSEIFTYAVDPQSANICASTSSTNSSTPLPKVSSVGGWASSNTSVPYLTLDVNKSDLSSPPSVTFYPNLAESGLYEVLLYSPACTTTDCSGRAGVDITISTSASQSSNVTVTPSTTTSQSIFSGYFDVSSNFSPSIQIALAKNTSFSSNSTMTLVAHAIQFIKNPSVDILYSTIQYNITQNAVTATSIPWGKLADNVPSKSIVNSMDLLNDDIYIGGNFTGTDKSNGKYSNIVKYDTSVGQLKALENEGFDGIVQSLVCTDTEVYVGGSFSKLSGTSANVNNLANVARYNIQKSTWSALNGGVNGPILAMNWAKDKQSIIVSGEFTQLLKTSNDTFSNSIAGTANWNTQNNQWTATSTDTPYLSGVVYSIISYNSNNYYMGNLKSAQRYQSNGISFITNNSLLSPFDSFYPDASSNASISVGVLYNKDSVTSNLAKRDVSTSNGTTTIFGGQFNLPGNIQNVAIYDNGAWSGVQGADWQGTINTMAVNNNLLYVGGRFSGSTSNNLAVFDLDNKSLSLGPELKNSDGSPATVNIIRHISTQNTMIIGGKFTSLDSMSCSSICSINIKSLQWSTLGSGLTGEVNDVQLINQKLVATGNISLNNSPLTIAEYDFDKNTWGPFGTANLPGPSSSLSYDNITNHVYISGHMNGDYAATYIRIWDGQQFITPKNELGSGSTISSLSMLPVFTTNTSSKNVLLVSGFINLGTLGNVSAAFFDGDDWIPYLVTSDANGDISSGLNEIFYLEQIPFIASKTPTGNMPTPLVILVSIAMSLGIVFLIVLCSMVFVYIKRKRDTKINPQSSPGAYYGKPPRTPESLLAALKAASPDDEKYEKNDGGIEKPRHLQPENQQLYNMSRSISQEHLHEQSLTPFNPKAASGVAAMTTARAAPVPPTAHSRSFSQQQQQYNNMFGNTTAVDYYNASNNDNGVSTGAAIAGAGAGAAATNVAHTVSPDAARPESYARPYSEIQRDSNNSSFYNNEYTNTREMSEIPSRYSPFNPFRNSEIGAAAVGGGVIAAAGAIASNNKSNTNNASRGISDSEKQQPQAVTYSNIAPPETSSIAVAPTPETVRWTTASPAAAAIGSATVKPISLVGTSDGSSSLVDPIYGPGATDKSDKVRWANAPSSQNALATAVVTAVPSLANRSSENNSVSTNQNSNFLSPHATPLQNSSTNSFNSPASDVRWTNYNANEAIGVATIEHVSDETNDYYLSGKLSDLSNPSISNTIQSGEAFLSDPDIVRWTTAPSANKSKAIATVGLVEPSEANANSGAFNSVGRSQPYKASLTSLAYPYGVDASSEDTSRGMKATGLGDSSNSAFASTSSHMKNDSTSSADRVINTNAFRLSDAGSLAPIDTSNIGYSFNKDVNHQDTMSPDSAVRWKTANVGSPIETVYAPQILEPASAMITRRSANDEKNDVALENYYNPQSSQQSPPVKKTDKYKPVVNESHQAPAFTFTSVDNTEMNEPIGRKSETIDDMIASRDLNALSLLMDEEAPISHQHQEHQEPVTQLLPVPTPSRSTPSPSGINAIDGRASSKRMVEEYLTSKKTPNTEDNNSKKFKYKSDFTSLMEEAMKNNSNSDIATEDKPHLYYAKFDFSAREHGELGFEKADPIIVIDSSDDIWWMGYKVDKSDGSFIQGVFPSNYVEIALSIR</sequence>
<evidence type="ECO:0000256" key="4">
    <source>
        <dbReference type="SAM" id="Phobius"/>
    </source>
</evidence>
<comment type="caution">
    <text evidence="7">The sequence shown here is derived from an EMBL/GenBank/DDBJ whole genome shotgun (WGS) entry which is preliminary data.</text>
</comment>
<evidence type="ECO:0000313" key="8">
    <source>
        <dbReference type="Proteomes" id="UP000650833"/>
    </source>
</evidence>
<dbReference type="SUPFAM" id="SSF117281">
    <property type="entry name" value="Kelch motif"/>
    <property type="match status" value="2"/>
</dbReference>
<dbReference type="Proteomes" id="UP000650833">
    <property type="component" value="Unassembled WGS sequence"/>
</dbReference>
<evidence type="ECO:0000256" key="2">
    <source>
        <dbReference type="PROSITE-ProRule" id="PRU00192"/>
    </source>
</evidence>
<evidence type="ECO:0000256" key="1">
    <source>
        <dbReference type="ARBA" id="ARBA00022443"/>
    </source>
</evidence>
<dbReference type="Pfam" id="PF12768">
    <property type="entry name" value="Rax2"/>
    <property type="match status" value="2"/>
</dbReference>
<evidence type="ECO:0000259" key="6">
    <source>
        <dbReference type="PROSITE" id="PS50002"/>
    </source>
</evidence>
<keyword evidence="5" id="KW-0732">Signal</keyword>
<feature type="transmembrane region" description="Helical" evidence="4">
    <location>
        <begin position="1141"/>
        <end position="1167"/>
    </location>
</feature>
<dbReference type="Gene3D" id="2.30.30.40">
    <property type="entry name" value="SH3 Domains"/>
    <property type="match status" value="1"/>
</dbReference>
<keyword evidence="8" id="KW-1185">Reference proteome</keyword>
<dbReference type="Pfam" id="PF20842">
    <property type="entry name" value="Rax2_2"/>
    <property type="match status" value="1"/>
</dbReference>
<feature type="region of interest" description="Disordered" evidence="3">
    <location>
        <begin position="1402"/>
        <end position="1424"/>
    </location>
</feature>
<dbReference type="PANTHER" id="PTHR31778:SF2">
    <property type="entry name" value="BUD SITE SELECTION PROTEIN RAX2"/>
    <property type="match status" value="1"/>
</dbReference>
<evidence type="ECO:0000313" key="7">
    <source>
        <dbReference type="EMBL" id="KAG2214847.1"/>
    </source>
</evidence>
<keyword evidence="4" id="KW-0472">Membrane</keyword>
<protein>
    <recommendedName>
        <fullName evidence="6">SH3 domain-containing protein</fullName>
    </recommendedName>
</protein>
<gene>
    <name evidence="7" type="ORF">INT46_000145</name>
</gene>
<dbReference type="InterPro" id="IPR048265">
    <property type="entry name" value="Rax2-like_third"/>
</dbReference>
<dbReference type="PROSITE" id="PS50002">
    <property type="entry name" value="SH3"/>
    <property type="match status" value="1"/>
</dbReference>
<dbReference type="Pfam" id="PF20843">
    <property type="entry name" value="Rax2_3"/>
    <property type="match status" value="1"/>
</dbReference>
<dbReference type="InterPro" id="IPR036028">
    <property type="entry name" value="SH3-like_dom_sf"/>
</dbReference>
<keyword evidence="1 2" id="KW-0728">SH3 domain</keyword>
<reference evidence="7" key="1">
    <citation type="submission" date="2020-12" db="EMBL/GenBank/DDBJ databases">
        <title>Metabolic potential, ecology and presence of endohyphal bacteria is reflected in genomic diversity of Mucoromycotina.</title>
        <authorList>
            <person name="Muszewska A."/>
            <person name="Okrasinska A."/>
            <person name="Steczkiewicz K."/>
            <person name="Drgas O."/>
            <person name="Orlowska M."/>
            <person name="Perlinska-Lenart U."/>
            <person name="Aleksandrzak-Piekarczyk T."/>
            <person name="Szatraj K."/>
            <person name="Zielenkiewicz U."/>
            <person name="Pilsyk S."/>
            <person name="Malc E."/>
            <person name="Mieczkowski P."/>
            <person name="Kruszewska J.S."/>
            <person name="Biernat P."/>
            <person name="Pawlowska J."/>
        </authorList>
    </citation>
    <scope>NUCLEOTIDE SEQUENCE</scope>
    <source>
        <strain evidence="7">CBS 226.32</strain>
    </source>
</reference>
<keyword evidence="4" id="KW-1133">Transmembrane helix</keyword>
<dbReference type="OrthoDB" id="2503993at2759"/>
<dbReference type="InterPro" id="IPR048266">
    <property type="entry name" value="Rax2-like_second"/>
</dbReference>
<proteinExistence type="predicted"/>
<feature type="chain" id="PRO_5034203852" description="SH3 domain-containing protein" evidence="5">
    <location>
        <begin position="26"/>
        <end position="2028"/>
    </location>
</feature>
<dbReference type="Pfam" id="PF00018">
    <property type="entry name" value="SH3_1"/>
    <property type="match status" value="1"/>
</dbReference>
<evidence type="ECO:0000256" key="3">
    <source>
        <dbReference type="SAM" id="MobiDB-lite"/>
    </source>
</evidence>
<dbReference type="GO" id="GO:1902929">
    <property type="term" value="C:plasma membrane of growing cell tip"/>
    <property type="evidence" value="ECO:0007669"/>
    <property type="project" value="TreeGrafter"/>
</dbReference>
<organism evidence="7 8">
    <name type="scientific">Mucor plumbeus</name>
    <dbReference type="NCBI Taxonomy" id="97098"/>
    <lineage>
        <taxon>Eukaryota</taxon>
        <taxon>Fungi</taxon>
        <taxon>Fungi incertae sedis</taxon>
        <taxon>Mucoromycota</taxon>
        <taxon>Mucoromycotina</taxon>
        <taxon>Mucoromycetes</taxon>
        <taxon>Mucorales</taxon>
        <taxon>Mucorineae</taxon>
        <taxon>Mucoraceae</taxon>
        <taxon>Mucor</taxon>
    </lineage>
</organism>
<dbReference type="EMBL" id="JAEPRC010000019">
    <property type="protein sequence ID" value="KAG2214847.1"/>
    <property type="molecule type" value="Genomic_DNA"/>
</dbReference>
<dbReference type="InterPro" id="IPR024982">
    <property type="entry name" value="Rax2-like_C"/>
</dbReference>
<dbReference type="InterPro" id="IPR015915">
    <property type="entry name" value="Kelch-typ_b-propeller"/>
</dbReference>
<dbReference type="InterPro" id="IPR001452">
    <property type="entry name" value="SH3_domain"/>
</dbReference>
<evidence type="ECO:0000256" key="5">
    <source>
        <dbReference type="SAM" id="SignalP"/>
    </source>
</evidence>
<feature type="region of interest" description="Disordered" evidence="3">
    <location>
        <begin position="1520"/>
        <end position="1553"/>
    </location>
</feature>
<keyword evidence="4" id="KW-0812">Transmembrane</keyword>
<accession>A0A8H7RPL1</accession>
<name>A0A8H7RPL1_9FUNG</name>
<feature type="signal peptide" evidence="5">
    <location>
        <begin position="1"/>
        <end position="25"/>
    </location>
</feature>
<feature type="domain" description="SH3" evidence="6">
    <location>
        <begin position="1961"/>
        <end position="2026"/>
    </location>
</feature>
<dbReference type="SUPFAM" id="SSF50044">
    <property type="entry name" value="SH3-domain"/>
    <property type="match status" value="1"/>
</dbReference>
<feature type="compositionally biased region" description="Low complexity" evidence="3">
    <location>
        <begin position="1402"/>
        <end position="1411"/>
    </location>
</feature>